<evidence type="ECO:0008006" key="4">
    <source>
        <dbReference type="Google" id="ProtNLM"/>
    </source>
</evidence>
<dbReference type="Pfam" id="PF00232">
    <property type="entry name" value="Glyco_hydro_1"/>
    <property type="match status" value="1"/>
</dbReference>
<name>A0ABR3QI83_9PLEO</name>
<comment type="similarity">
    <text evidence="1">Belongs to the glycosyl hydrolase 1 family.</text>
</comment>
<comment type="caution">
    <text evidence="2">The sequence shown here is derived from an EMBL/GenBank/DDBJ whole genome shotgun (WGS) entry which is preliminary data.</text>
</comment>
<protein>
    <recommendedName>
        <fullName evidence="4">Beta-glucosidase</fullName>
    </recommendedName>
</protein>
<dbReference type="Proteomes" id="UP001521785">
    <property type="component" value="Unassembled WGS sequence"/>
</dbReference>
<reference evidence="2 3" key="1">
    <citation type="submission" date="2024-02" db="EMBL/GenBank/DDBJ databases">
        <title>De novo assembly and annotation of 12 fungi associated with fruit tree decline syndrome in Ontario, Canada.</title>
        <authorList>
            <person name="Sulman M."/>
            <person name="Ellouze W."/>
            <person name="Ilyukhin E."/>
        </authorList>
    </citation>
    <scope>NUCLEOTIDE SEQUENCE [LARGE SCALE GENOMIC DNA]</scope>
    <source>
        <strain evidence="2 3">M42-189</strain>
    </source>
</reference>
<dbReference type="InterPro" id="IPR017853">
    <property type="entry name" value="GH"/>
</dbReference>
<dbReference type="PANTHER" id="PTHR10353:SF53">
    <property type="entry name" value="BETA-1,4-GLUCOSIDASE (EUROFUNG)"/>
    <property type="match status" value="1"/>
</dbReference>
<dbReference type="PANTHER" id="PTHR10353">
    <property type="entry name" value="GLYCOSYL HYDROLASE"/>
    <property type="match status" value="1"/>
</dbReference>
<sequence>MTQIEGAVNDEGRTPAIVDFLGALSAELQPTIPSANDYTAIENYYLYKQDIERLAAIGMKYYSFSISWTRILPFALPDTPVNSQALAHYNDLINFILEKGMVPIVTLTHFDTPAVFIGGTMQGLLERMYLGRINFGYQNETFPEAFVNYGKLVMAHFADRVPFWLTFNEPQAGVNSGPSVDNILKSHAQLYHFYHEQLNGTGQVSIKMGEAPAIPQIPTNRSHVDAAMHRTQLYIDTWLNPLALGLDYPNVYKMTVQDYVPLTDEDLAYLNNTIGVSFFP</sequence>
<evidence type="ECO:0000313" key="3">
    <source>
        <dbReference type="Proteomes" id="UP001521785"/>
    </source>
</evidence>
<proteinExistence type="inferred from homology"/>
<evidence type="ECO:0000313" key="2">
    <source>
        <dbReference type="EMBL" id="KAL1591748.1"/>
    </source>
</evidence>
<accession>A0ABR3QI83</accession>
<dbReference type="SUPFAM" id="SSF51445">
    <property type="entry name" value="(Trans)glycosidases"/>
    <property type="match status" value="1"/>
</dbReference>
<gene>
    <name evidence="2" type="ORF">SLS60_011747</name>
</gene>
<keyword evidence="3" id="KW-1185">Reference proteome</keyword>
<dbReference type="InterPro" id="IPR001360">
    <property type="entry name" value="Glyco_hydro_1"/>
</dbReference>
<dbReference type="Gene3D" id="3.20.20.80">
    <property type="entry name" value="Glycosidases"/>
    <property type="match status" value="1"/>
</dbReference>
<organism evidence="2 3">
    <name type="scientific">Paraconiothyrium brasiliense</name>
    <dbReference type="NCBI Taxonomy" id="300254"/>
    <lineage>
        <taxon>Eukaryota</taxon>
        <taxon>Fungi</taxon>
        <taxon>Dikarya</taxon>
        <taxon>Ascomycota</taxon>
        <taxon>Pezizomycotina</taxon>
        <taxon>Dothideomycetes</taxon>
        <taxon>Pleosporomycetidae</taxon>
        <taxon>Pleosporales</taxon>
        <taxon>Massarineae</taxon>
        <taxon>Didymosphaeriaceae</taxon>
        <taxon>Paraconiothyrium</taxon>
    </lineage>
</organism>
<evidence type="ECO:0000256" key="1">
    <source>
        <dbReference type="RuleBase" id="RU003690"/>
    </source>
</evidence>
<dbReference type="EMBL" id="JAKJXO020000023">
    <property type="protein sequence ID" value="KAL1591748.1"/>
    <property type="molecule type" value="Genomic_DNA"/>
</dbReference>